<dbReference type="SMART" id="SM00448">
    <property type="entry name" value="REC"/>
    <property type="match status" value="1"/>
</dbReference>
<dbReference type="RefSeq" id="WP_061176574.1">
    <property type="nucleotide sequence ID" value="NZ_FCOE02000013.1"/>
</dbReference>
<sequence>MHRHLTSRWTTRTVTAAPASDVRLLVVDDYQAGAEAITAVLLVEGYDARCVLSGHAALELSAAWIPDIALLDINMPEMDGFALARQLRQSRKTQHVALVAFTSQDERITHDRGVAAGFDAYCQKSGTTDALLHLLARMTH</sequence>
<keyword evidence="5" id="KW-1185">Reference proteome</keyword>
<dbReference type="OrthoDB" id="9105265at2"/>
<gene>
    <name evidence="4" type="ORF">AWB80_04187</name>
</gene>
<dbReference type="Pfam" id="PF00072">
    <property type="entry name" value="Response_reg"/>
    <property type="match status" value="1"/>
</dbReference>
<dbReference type="GO" id="GO:0000160">
    <property type="term" value="P:phosphorelay signal transduction system"/>
    <property type="evidence" value="ECO:0007669"/>
    <property type="project" value="InterPro"/>
</dbReference>
<dbReference type="AlphaFoldDB" id="A0A158BUX4"/>
<dbReference type="Gene3D" id="3.40.50.2300">
    <property type="match status" value="1"/>
</dbReference>
<dbReference type="InterPro" id="IPR011006">
    <property type="entry name" value="CheY-like_superfamily"/>
</dbReference>
<feature type="modified residue" description="4-aspartylphosphate" evidence="2">
    <location>
        <position position="72"/>
    </location>
</feature>
<dbReference type="Proteomes" id="UP000054911">
    <property type="component" value="Unassembled WGS sequence"/>
</dbReference>
<reference evidence="4" key="1">
    <citation type="submission" date="2016-01" db="EMBL/GenBank/DDBJ databases">
        <authorList>
            <person name="Peeters C."/>
        </authorList>
    </citation>
    <scope>NUCLEOTIDE SEQUENCE [LARGE SCALE GENOMIC DNA]</scope>
    <source>
        <strain evidence="4">LMG 29323</strain>
    </source>
</reference>
<name>A0A158BUX4_9BURK</name>
<dbReference type="InterPro" id="IPR050595">
    <property type="entry name" value="Bact_response_regulator"/>
</dbReference>
<protein>
    <submittedName>
        <fullName evidence="4">Response regulator</fullName>
    </submittedName>
</protein>
<evidence type="ECO:0000256" key="1">
    <source>
        <dbReference type="ARBA" id="ARBA00022553"/>
    </source>
</evidence>
<comment type="caution">
    <text evidence="4">The sequence shown here is derived from an EMBL/GenBank/DDBJ whole genome shotgun (WGS) entry which is preliminary data.</text>
</comment>
<proteinExistence type="predicted"/>
<dbReference type="EMBL" id="FCOE02000013">
    <property type="protein sequence ID" value="SAK73909.1"/>
    <property type="molecule type" value="Genomic_DNA"/>
</dbReference>
<dbReference type="PROSITE" id="PS50110">
    <property type="entry name" value="RESPONSE_REGULATORY"/>
    <property type="match status" value="1"/>
</dbReference>
<organism evidence="4 5">
    <name type="scientific">Caballeronia pedi</name>
    <dbReference type="NCBI Taxonomy" id="1777141"/>
    <lineage>
        <taxon>Bacteria</taxon>
        <taxon>Pseudomonadati</taxon>
        <taxon>Pseudomonadota</taxon>
        <taxon>Betaproteobacteria</taxon>
        <taxon>Burkholderiales</taxon>
        <taxon>Burkholderiaceae</taxon>
        <taxon>Caballeronia</taxon>
    </lineage>
</organism>
<dbReference type="SUPFAM" id="SSF52172">
    <property type="entry name" value="CheY-like"/>
    <property type="match status" value="1"/>
</dbReference>
<dbReference type="InterPro" id="IPR001789">
    <property type="entry name" value="Sig_transdc_resp-reg_receiver"/>
</dbReference>
<evidence type="ECO:0000259" key="3">
    <source>
        <dbReference type="PROSITE" id="PS50110"/>
    </source>
</evidence>
<dbReference type="PANTHER" id="PTHR44591">
    <property type="entry name" value="STRESS RESPONSE REGULATOR PROTEIN 1"/>
    <property type="match status" value="1"/>
</dbReference>
<dbReference type="PANTHER" id="PTHR44591:SF3">
    <property type="entry name" value="RESPONSE REGULATORY DOMAIN-CONTAINING PROTEIN"/>
    <property type="match status" value="1"/>
</dbReference>
<keyword evidence="1 2" id="KW-0597">Phosphoprotein</keyword>
<evidence type="ECO:0000313" key="5">
    <source>
        <dbReference type="Proteomes" id="UP000054911"/>
    </source>
</evidence>
<feature type="domain" description="Response regulatory" evidence="3">
    <location>
        <begin position="23"/>
        <end position="139"/>
    </location>
</feature>
<dbReference type="STRING" id="1777141.AWB80_04187"/>
<evidence type="ECO:0000256" key="2">
    <source>
        <dbReference type="PROSITE-ProRule" id="PRU00169"/>
    </source>
</evidence>
<evidence type="ECO:0000313" key="4">
    <source>
        <dbReference type="EMBL" id="SAK73909.1"/>
    </source>
</evidence>
<accession>A0A158BUX4</accession>